<dbReference type="InterPro" id="IPR010753">
    <property type="entry name" value="DUF1330"/>
</dbReference>
<dbReference type="SUPFAM" id="SSF54909">
    <property type="entry name" value="Dimeric alpha+beta barrel"/>
    <property type="match status" value="1"/>
</dbReference>
<dbReference type="InterPro" id="IPR011008">
    <property type="entry name" value="Dimeric_a/b-barrel"/>
</dbReference>
<protein>
    <recommendedName>
        <fullName evidence="1">DUF1330 domain-containing protein</fullName>
    </recommendedName>
</protein>
<dbReference type="Proteomes" id="UP001156690">
    <property type="component" value="Unassembled WGS sequence"/>
</dbReference>
<evidence type="ECO:0000313" key="2">
    <source>
        <dbReference type="EMBL" id="GLQ73923.1"/>
    </source>
</evidence>
<keyword evidence="3" id="KW-1185">Reference proteome</keyword>
<reference evidence="3" key="1">
    <citation type="journal article" date="2019" name="Int. J. Syst. Evol. Microbiol.">
        <title>The Global Catalogue of Microorganisms (GCM) 10K type strain sequencing project: providing services to taxonomists for standard genome sequencing and annotation.</title>
        <authorList>
            <consortium name="The Broad Institute Genomics Platform"/>
            <consortium name="The Broad Institute Genome Sequencing Center for Infectious Disease"/>
            <person name="Wu L."/>
            <person name="Ma J."/>
        </authorList>
    </citation>
    <scope>NUCLEOTIDE SEQUENCE [LARGE SCALE GENOMIC DNA]</scope>
    <source>
        <strain evidence="3">NBRC 15640</strain>
    </source>
</reference>
<comment type="caution">
    <text evidence="2">The sequence shown here is derived from an EMBL/GenBank/DDBJ whole genome shotgun (WGS) entry which is preliminary data.</text>
</comment>
<organism evidence="2 3">
    <name type="scientific">Vibrio penaeicida</name>
    <dbReference type="NCBI Taxonomy" id="104609"/>
    <lineage>
        <taxon>Bacteria</taxon>
        <taxon>Pseudomonadati</taxon>
        <taxon>Pseudomonadota</taxon>
        <taxon>Gammaproteobacteria</taxon>
        <taxon>Vibrionales</taxon>
        <taxon>Vibrionaceae</taxon>
        <taxon>Vibrio</taxon>
    </lineage>
</organism>
<dbReference type="AlphaFoldDB" id="A0AAV5NTV7"/>
<dbReference type="Gene3D" id="3.30.70.100">
    <property type="match status" value="1"/>
</dbReference>
<feature type="domain" description="DUF1330" evidence="1">
    <location>
        <begin position="9"/>
        <end position="82"/>
    </location>
</feature>
<dbReference type="RefSeq" id="WP_126609142.1">
    <property type="nucleotide sequence ID" value="NZ_AP025145.1"/>
</dbReference>
<evidence type="ECO:0000259" key="1">
    <source>
        <dbReference type="Pfam" id="PF07045"/>
    </source>
</evidence>
<accession>A0AAV5NTV7</accession>
<gene>
    <name evidence="2" type="ORF">GCM10007932_32830</name>
</gene>
<proteinExistence type="predicted"/>
<name>A0AAV5NTV7_9VIBR</name>
<dbReference type="Pfam" id="PF07045">
    <property type="entry name" value="DUF1330"/>
    <property type="match status" value="1"/>
</dbReference>
<sequence length="99" mass="11421">MAFEMLIGIEVSDEQGYRQYREAMMPILKSYGGKFGYDFVVSEVLKSQTPEAINRVFTLIFPDEKTKEAFFTDAEYAKVKERHFKPSVSSVTRISEFTS</sequence>
<dbReference type="EMBL" id="BSNX01000041">
    <property type="protein sequence ID" value="GLQ73923.1"/>
    <property type="molecule type" value="Genomic_DNA"/>
</dbReference>
<evidence type="ECO:0000313" key="3">
    <source>
        <dbReference type="Proteomes" id="UP001156690"/>
    </source>
</evidence>